<dbReference type="InterPro" id="IPR009003">
    <property type="entry name" value="Peptidase_S1_PA"/>
</dbReference>
<keyword evidence="6" id="KW-0843">Virulence</keyword>
<evidence type="ECO:0000256" key="7">
    <source>
        <dbReference type="RuleBase" id="RU004296"/>
    </source>
</evidence>
<comment type="similarity">
    <text evidence="1 7">Belongs to the peptidase S1B family.</text>
</comment>
<keyword evidence="3 7" id="KW-0732">Signal</keyword>
<comment type="caution">
    <text evidence="9">The sequence shown here is derived from an EMBL/GenBank/DDBJ whole genome shotgun (WGS) entry which is preliminary data.</text>
</comment>
<dbReference type="GO" id="GO:0006508">
    <property type="term" value="P:proteolysis"/>
    <property type="evidence" value="ECO:0007669"/>
    <property type="project" value="UniProtKB-KW"/>
</dbReference>
<name>A0A8K1FGP2_PYTOL</name>
<evidence type="ECO:0000313" key="9">
    <source>
        <dbReference type="EMBL" id="TMW62985.1"/>
    </source>
</evidence>
<evidence type="ECO:0000256" key="8">
    <source>
        <dbReference type="SAM" id="MobiDB-lite"/>
    </source>
</evidence>
<organism evidence="9 10">
    <name type="scientific">Pythium oligandrum</name>
    <name type="common">Mycoparasitic fungus</name>
    <dbReference type="NCBI Taxonomy" id="41045"/>
    <lineage>
        <taxon>Eukaryota</taxon>
        <taxon>Sar</taxon>
        <taxon>Stramenopiles</taxon>
        <taxon>Oomycota</taxon>
        <taxon>Peronosporomycetes</taxon>
        <taxon>Pythiales</taxon>
        <taxon>Pythiaceae</taxon>
        <taxon>Pythium</taxon>
    </lineage>
</organism>
<keyword evidence="4 7" id="KW-0378">Hydrolase</keyword>
<keyword evidence="2 7" id="KW-0645">Protease</keyword>
<dbReference type="PANTHER" id="PTHR36234">
    <property type="entry name" value="LYSYL ENDOPEPTIDASE"/>
    <property type="match status" value="1"/>
</dbReference>
<reference evidence="9" key="1">
    <citation type="submission" date="2019-03" db="EMBL/GenBank/DDBJ databases">
        <title>Long read genome sequence of the mycoparasitic Pythium oligandrum ATCC 38472 isolated from sugarbeet rhizosphere.</title>
        <authorList>
            <person name="Gaulin E."/>
        </authorList>
    </citation>
    <scope>NUCLEOTIDE SEQUENCE</scope>
    <source>
        <strain evidence="9">ATCC 38472_TT</strain>
    </source>
</reference>
<gene>
    <name evidence="9" type="ORF">Poli38472_005603</name>
</gene>
<dbReference type="EMBL" id="SPLM01000073">
    <property type="protein sequence ID" value="TMW62985.1"/>
    <property type="molecule type" value="Genomic_DNA"/>
</dbReference>
<dbReference type="AlphaFoldDB" id="A0A8K1FGP2"/>
<sequence>MRWVMRRWILAFFYCLIVIAAGQKSVKSAPVHGFGIRHINISAGCSTESDGAFLWENISYGIQHLDAQFLVFRFAHLRLPPGATVTIRDGSQHEATPVFQFDATSRHGKRLYTKPLRSHQAVIEYTIDTSAGEPDTTECYGFLIDQYRYAAQGVYRTPSQFKYERRLKASNTVVDHWSSDEILSGSTSDDPGDIGDAEALANQENGDSDDECVSSLDESEEAACTRRTPTVFELSNPVARLLVHKESGSIFCTGWMFGCEGHIMTNHHCVADQSEANSTVIEFLAQGPMCKYDCEEPLGCPGVIEATSSEIIMQSGEVAMDFTLLLPRLSAMERLNLTRKYGFLTMRSTPAVFDERIFIPQHPAGFGKRVASKHAATYGRVVSLTEPGCNGNANSVGYFLDTSGGSSGAPVISYQDNSVIGLHYCGGCMNSAIPANHIVQTLIDASKLPRCAQSEFHWTESGAGGAMAKRDLSSQPNIYF</sequence>
<evidence type="ECO:0000256" key="5">
    <source>
        <dbReference type="ARBA" id="ARBA00022825"/>
    </source>
</evidence>
<evidence type="ECO:0000256" key="6">
    <source>
        <dbReference type="ARBA" id="ARBA00023026"/>
    </source>
</evidence>
<dbReference type="InterPro" id="IPR008256">
    <property type="entry name" value="Peptidase_S1B"/>
</dbReference>
<dbReference type="EC" id="3.4.21.-" evidence="7"/>
<keyword evidence="10" id="KW-1185">Reference proteome</keyword>
<keyword evidence="5 7" id="KW-0720">Serine protease</keyword>
<dbReference type="PRINTS" id="PR00839">
    <property type="entry name" value="V8PROTEASE"/>
</dbReference>
<dbReference type="Gene3D" id="2.40.10.10">
    <property type="entry name" value="Trypsin-like serine proteases"/>
    <property type="match status" value="2"/>
</dbReference>
<evidence type="ECO:0000256" key="2">
    <source>
        <dbReference type="ARBA" id="ARBA00022670"/>
    </source>
</evidence>
<feature type="chain" id="PRO_5035489646" description="Serine protease" evidence="7">
    <location>
        <begin position="23"/>
        <end position="480"/>
    </location>
</feature>
<feature type="region of interest" description="Disordered" evidence="8">
    <location>
        <begin position="181"/>
        <end position="213"/>
    </location>
</feature>
<dbReference type="InterPro" id="IPR043504">
    <property type="entry name" value="Peptidase_S1_PA_chymotrypsin"/>
</dbReference>
<evidence type="ECO:0000256" key="1">
    <source>
        <dbReference type="ARBA" id="ARBA00008764"/>
    </source>
</evidence>
<dbReference type="OrthoDB" id="94620at2759"/>
<dbReference type="GO" id="GO:0008236">
    <property type="term" value="F:serine-type peptidase activity"/>
    <property type="evidence" value="ECO:0007669"/>
    <property type="project" value="UniProtKB-KW"/>
</dbReference>
<dbReference type="PANTHER" id="PTHR36234:SF5">
    <property type="entry name" value="LYSYL ENDOPEPTIDASE"/>
    <property type="match status" value="1"/>
</dbReference>
<accession>A0A8K1FGP2</accession>
<evidence type="ECO:0000256" key="4">
    <source>
        <dbReference type="ARBA" id="ARBA00022801"/>
    </source>
</evidence>
<dbReference type="Proteomes" id="UP000794436">
    <property type="component" value="Unassembled WGS sequence"/>
</dbReference>
<protein>
    <recommendedName>
        <fullName evidence="7">Serine protease</fullName>
        <ecNumber evidence="7">3.4.21.-</ecNumber>
    </recommendedName>
</protein>
<evidence type="ECO:0000256" key="3">
    <source>
        <dbReference type="ARBA" id="ARBA00022729"/>
    </source>
</evidence>
<dbReference type="Pfam" id="PF13365">
    <property type="entry name" value="Trypsin_2"/>
    <property type="match status" value="1"/>
</dbReference>
<proteinExistence type="inferred from homology"/>
<evidence type="ECO:0000313" key="10">
    <source>
        <dbReference type="Proteomes" id="UP000794436"/>
    </source>
</evidence>
<dbReference type="SUPFAM" id="SSF50494">
    <property type="entry name" value="Trypsin-like serine proteases"/>
    <property type="match status" value="1"/>
</dbReference>
<feature type="signal peptide" evidence="7">
    <location>
        <begin position="1"/>
        <end position="22"/>
    </location>
</feature>